<evidence type="ECO:0000313" key="2">
    <source>
        <dbReference type="EMBL" id="GIM70350.1"/>
    </source>
</evidence>
<protein>
    <submittedName>
        <fullName evidence="2">Uncharacterized protein</fullName>
    </submittedName>
</protein>
<keyword evidence="1" id="KW-0812">Transmembrane</keyword>
<proteinExistence type="predicted"/>
<dbReference type="Proteomes" id="UP000681340">
    <property type="component" value="Unassembled WGS sequence"/>
</dbReference>
<comment type="caution">
    <text evidence="2">The sequence shown here is derived from an EMBL/GenBank/DDBJ whole genome shotgun (WGS) entry which is preliminary data.</text>
</comment>
<keyword evidence="3" id="KW-1185">Reference proteome</keyword>
<dbReference type="RefSeq" id="WP_212990062.1">
    <property type="nucleotide sequence ID" value="NZ_BAABEA010000015.1"/>
</dbReference>
<dbReference type="AlphaFoldDB" id="A0A919SD03"/>
<sequence>MTGTPVGAATLRWVGTLAWLLPPLVELPLLVGLCSGIPEVSRAAVFGTPATRIAVLFALAAAMAGFVAVVRGTTGLARAAVAGALSIAAGIVAALAAGFLFDGEFPLVGLLPAHSALALAMLARATMREPADS</sequence>
<feature type="transmembrane region" description="Helical" evidence="1">
    <location>
        <begin position="50"/>
        <end position="70"/>
    </location>
</feature>
<gene>
    <name evidence="2" type="ORF">Aau02nite_40620</name>
</gene>
<reference evidence="2" key="1">
    <citation type="submission" date="2021-03" db="EMBL/GenBank/DDBJ databases">
        <title>Whole genome shotgun sequence of Actinoplanes auranticolor NBRC 12245.</title>
        <authorList>
            <person name="Komaki H."/>
            <person name="Tamura T."/>
        </authorList>
    </citation>
    <scope>NUCLEOTIDE SEQUENCE</scope>
    <source>
        <strain evidence="2">NBRC 12245</strain>
    </source>
</reference>
<keyword evidence="1" id="KW-0472">Membrane</keyword>
<evidence type="ECO:0000313" key="3">
    <source>
        <dbReference type="Proteomes" id="UP000681340"/>
    </source>
</evidence>
<organism evidence="2 3">
    <name type="scientific">Actinoplanes auranticolor</name>
    <dbReference type="NCBI Taxonomy" id="47988"/>
    <lineage>
        <taxon>Bacteria</taxon>
        <taxon>Bacillati</taxon>
        <taxon>Actinomycetota</taxon>
        <taxon>Actinomycetes</taxon>
        <taxon>Micromonosporales</taxon>
        <taxon>Micromonosporaceae</taxon>
        <taxon>Actinoplanes</taxon>
    </lineage>
</organism>
<name>A0A919SD03_9ACTN</name>
<keyword evidence="1" id="KW-1133">Transmembrane helix</keyword>
<feature type="transmembrane region" description="Helical" evidence="1">
    <location>
        <begin position="82"/>
        <end position="101"/>
    </location>
</feature>
<evidence type="ECO:0000256" key="1">
    <source>
        <dbReference type="SAM" id="Phobius"/>
    </source>
</evidence>
<accession>A0A919SD03</accession>
<dbReference type="EMBL" id="BOQL01000030">
    <property type="protein sequence ID" value="GIM70350.1"/>
    <property type="molecule type" value="Genomic_DNA"/>
</dbReference>